<dbReference type="Gene3D" id="6.10.340.10">
    <property type="match status" value="1"/>
</dbReference>
<keyword evidence="8" id="KW-0902">Two-component regulatory system</keyword>
<feature type="coiled-coil region" evidence="12">
    <location>
        <begin position="332"/>
        <end position="366"/>
    </location>
</feature>
<dbReference type="Gene3D" id="3.30.450.20">
    <property type="entry name" value="PAS domain"/>
    <property type="match status" value="3"/>
</dbReference>
<dbReference type="CDD" id="cd18773">
    <property type="entry name" value="PDC1_HK_sensor"/>
    <property type="match status" value="1"/>
</dbReference>
<evidence type="ECO:0000256" key="10">
    <source>
        <dbReference type="ARBA" id="ARBA00068150"/>
    </source>
</evidence>
<dbReference type="Gene3D" id="3.30.565.10">
    <property type="entry name" value="Histidine kinase-like ATPase, C-terminal domain"/>
    <property type="match status" value="1"/>
</dbReference>
<dbReference type="InterPro" id="IPR000014">
    <property type="entry name" value="PAS"/>
</dbReference>
<dbReference type="PROSITE" id="PS50112">
    <property type="entry name" value="PAS"/>
    <property type="match status" value="1"/>
</dbReference>
<evidence type="ECO:0000256" key="12">
    <source>
        <dbReference type="SAM" id="Coils"/>
    </source>
</evidence>
<keyword evidence="5" id="KW-0547">Nucleotide-binding</keyword>
<comment type="subunit">
    <text evidence="9">At low DSF concentrations, interacts with RpfF.</text>
</comment>
<dbReference type="Gene3D" id="3.40.50.2300">
    <property type="match status" value="1"/>
</dbReference>
<dbReference type="SMART" id="SM00448">
    <property type="entry name" value="REC"/>
    <property type="match status" value="1"/>
</dbReference>
<dbReference type="SMART" id="SM00091">
    <property type="entry name" value="PAS"/>
    <property type="match status" value="1"/>
</dbReference>
<evidence type="ECO:0000256" key="7">
    <source>
        <dbReference type="ARBA" id="ARBA00022840"/>
    </source>
</evidence>
<evidence type="ECO:0000256" key="11">
    <source>
        <dbReference type="PROSITE-ProRule" id="PRU00169"/>
    </source>
</evidence>
<comment type="caution">
    <text evidence="18">The sequence shown here is derived from an EMBL/GenBank/DDBJ whole genome shotgun (WGS) entry which is preliminary data.</text>
</comment>
<evidence type="ECO:0000259" key="15">
    <source>
        <dbReference type="PROSITE" id="PS50110"/>
    </source>
</evidence>
<dbReference type="SMART" id="SM00086">
    <property type="entry name" value="PAC"/>
    <property type="match status" value="1"/>
</dbReference>
<dbReference type="InterPro" id="IPR005467">
    <property type="entry name" value="His_kinase_dom"/>
</dbReference>
<dbReference type="SMART" id="SM00387">
    <property type="entry name" value="HATPase_c"/>
    <property type="match status" value="1"/>
</dbReference>
<dbReference type="SUPFAM" id="SSF55874">
    <property type="entry name" value="ATPase domain of HSP90 chaperone/DNA topoisomerase II/histidine kinase"/>
    <property type="match status" value="1"/>
</dbReference>
<dbReference type="FunFam" id="3.30.565.10:FF:000010">
    <property type="entry name" value="Sensor histidine kinase RcsC"/>
    <property type="match status" value="1"/>
</dbReference>
<dbReference type="PROSITE" id="PS50109">
    <property type="entry name" value="HIS_KIN"/>
    <property type="match status" value="1"/>
</dbReference>
<evidence type="ECO:0000256" key="1">
    <source>
        <dbReference type="ARBA" id="ARBA00000085"/>
    </source>
</evidence>
<keyword evidence="3 11" id="KW-0597">Phosphoprotein</keyword>
<feature type="transmembrane region" description="Helical" evidence="13">
    <location>
        <begin position="22"/>
        <end position="43"/>
    </location>
</feature>
<dbReference type="SUPFAM" id="SSF55785">
    <property type="entry name" value="PYP-like sensor domain (PAS domain)"/>
    <property type="match status" value="1"/>
</dbReference>
<dbReference type="Gene3D" id="1.10.287.130">
    <property type="match status" value="1"/>
</dbReference>
<dbReference type="PANTHER" id="PTHR45339">
    <property type="entry name" value="HYBRID SIGNAL TRANSDUCTION HISTIDINE KINASE J"/>
    <property type="match status" value="1"/>
</dbReference>
<name>A0A7K1KRC6_9BACT</name>
<dbReference type="GO" id="GO:0000155">
    <property type="term" value="F:phosphorelay sensor kinase activity"/>
    <property type="evidence" value="ECO:0007669"/>
    <property type="project" value="InterPro"/>
</dbReference>
<evidence type="ECO:0000259" key="17">
    <source>
        <dbReference type="PROSITE" id="PS50113"/>
    </source>
</evidence>
<keyword evidence="4" id="KW-0808">Transferase</keyword>
<dbReference type="AlphaFoldDB" id="A0A7K1KRC6"/>
<dbReference type="Pfam" id="PF08447">
    <property type="entry name" value="PAS_3"/>
    <property type="match status" value="1"/>
</dbReference>
<dbReference type="EMBL" id="WODC01000008">
    <property type="protein sequence ID" value="MUM78472.1"/>
    <property type="molecule type" value="Genomic_DNA"/>
</dbReference>
<dbReference type="InterPro" id="IPR036097">
    <property type="entry name" value="HisK_dim/P_sf"/>
</dbReference>
<organism evidence="18 19">
    <name type="scientific">Pseudodesulfovibrio alkaliphilus</name>
    <dbReference type="NCBI Taxonomy" id="2661613"/>
    <lineage>
        <taxon>Bacteria</taxon>
        <taxon>Pseudomonadati</taxon>
        <taxon>Thermodesulfobacteriota</taxon>
        <taxon>Desulfovibrionia</taxon>
        <taxon>Desulfovibrionales</taxon>
        <taxon>Desulfovibrionaceae</taxon>
    </lineage>
</organism>
<accession>A0A7K1KRC6</accession>
<comment type="catalytic activity">
    <reaction evidence="1">
        <text>ATP + protein L-histidine = ADP + protein N-phospho-L-histidine.</text>
        <dbReference type="EC" id="2.7.13.3"/>
    </reaction>
</comment>
<dbReference type="InterPro" id="IPR004358">
    <property type="entry name" value="Sig_transdc_His_kin-like_C"/>
</dbReference>
<dbReference type="CDD" id="cd00082">
    <property type="entry name" value="HisKA"/>
    <property type="match status" value="1"/>
</dbReference>
<feature type="transmembrane region" description="Helical" evidence="13">
    <location>
        <begin position="266"/>
        <end position="292"/>
    </location>
</feature>
<evidence type="ECO:0000313" key="18">
    <source>
        <dbReference type="EMBL" id="MUM78472.1"/>
    </source>
</evidence>
<dbReference type="CDD" id="cd16922">
    <property type="entry name" value="HATPase_EvgS-ArcB-TorS-like"/>
    <property type="match status" value="1"/>
</dbReference>
<dbReference type="Pfam" id="PF00512">
    <property type="entry name" value="HisKA"/>
    <property type="match status" value="1"/>
</dbReference>
<feature type="domain" description="PAC" evidence="17">
    <location>
        <begin position="432"/>
        <end position="484"/>
    </location>
</feature>
<evidence type="ECO:0000259" key="16">
    <source>
        <dbReference type="PROSITE" id="PS50112"/>
    </source>
</evidence>
<dbReference type="PROSITE" id="PS50110">
    <property type="entry name" value="RESPONSE_REGULATORY"/>
    <property type="match status" value="1"/>
</dbReference>
<gene>
    <name evidence="18" type="ORF">GKC30_12585</name>
</gene>
<evidence type="ECO:0000256" key="4">
    <source>
        <dbReference type="ARBA" id="ARBA00022679"/>
    </source>
</evidence>
<dbReference type="SMART" id="SM00388">
    <property type="entry name" value="HisKA"/>
    <property type="match status" value="1"/>
</dbReference>
<dbReference type="CDD" id="cd00130">
    <property type="entry name" value="PAS"/>
    <property type="match status" value="1"/>
</dbReference>
<reference evidence="18 19" key="1">
    <citation type="submission" date="2019-11" db="EMBL/GenBank/DDBJ databases">
        <title>Pseudodesulfovibrio alkaliphilus, sp. nov., an alkaliphilic sulfate-reducing bacteria from mud volcano of Taman peninsula, Russia.</title>
        <authorList>
            <person name="Frolova A."/>
            <person name="Merkel A.Y."/>
            <person name="Slobodkin A.I."/>
        </authorList>
    </citation>
    <scope>NUCLEOTIDE SEQUENCE [LARGE SCALE GENOMIC DNA]</scope>
    <source>
        <strain evidence="18 19">F-1</strain>
    </source>
</reference>
<dbReference type="InterPro" id="IPR001610">
    <property type="entry name" value="PAC"/>
</dbReference>
<feature type="domain" description="Histidine kinase" evidence="14">
    <location>
        <begin position="502"/>
        <end position="725"/>
    </location>
</feature>
<evidence type="ECO:0000256" key="6">
    <source>
        <dbReference type="ARBA" id="ARBA00022777"/>
    </source>
</evidence>
<sequence length="869" mass="97988">MIRKLRQRPAPPSLSGLLRQNLTRWVLFPSLCFILLLGGYITLEKTKDFERRNIIIAQSLSKQIVSHVADAENALGSLAQTMARYDDFWFQTMLNNFLQSAHHMERLLYLDADGKILASAPARSELLAIRQFIDRVTSRPSIISPPIASPITHDMVVYLGVRGPDGKVLAGELSMQTFQHHLEDLLPRTEGSVVLCDTFGNLISHPDSNRVATQENIGHLPILRDTLEGHTRTAFYREHGAGYIGTVFKIEPLNWIILISRPVEEVFLPLLGPIIALLSLILLIFALFVTVLKFKLNRTIVTPFAQFTDFIEQATRGHYQTAEKRDQSFAELAIIEEKFSEMIEQIARRENEIRESEARFRQLVETIREVYWISDLADDSVIYVSPTYETVWGRPRQSLIDNPESFFLSIKPAHRLAVVEAFNTLRLEGFEVDEEFQIVLSDGRERWIRARAFPIHDQHGVRVRLAGMAEDITGHKAEQHALLEAKQNAEAASKSKTEFLTNISHELRTPLSGILGMLQLTRESRLTREQAEYIDTAISSSKVLLNVINDILNIAQIEAGKLTLNSQPFPTHEVLNTIYRFFRHNAKSKSIELTIETESEFPPILVGDEVRIRQILFNLVGNSVKFTDQGHIRVWAGTLPKRRDDGTVDVLLIVEDTGIGIPPDKLDYVFESFTQVDGTFTRQYQGTGLGLGIVRSLVGSMHGSITVDSEEGSGTTMYVTLRLGLPAKGSVPQTRRMNEQTMPERSGLSILLVEDDRVNQLAISRMLEKLGHHVTCADNGRMALELLEGSRFDCIFMDIQMPEMDGMEATRRIRTAPELADVSDIPVVAITAHAMPKDRDAFLEAGMTDYLSKPATFHELARLIDRLPL</sequence>
<dbReference type="RefSeq" id="WP_155935215.1">
    <property type="nucleotide sequence ID" value="NZ_WODC01000008.1"/>
</dbReference>
<keyword evidence="19" id="KW-1185">Reference proteome</keyword>
<dbReference type="SUPFAM" id="SSF47384">
    <property type="entry name" value="Homodimeric domain of signal transducing histidine kinase"/>
    <property type="match status" value="1"/>
</dbReference>
<dbReference type="EC" id="2.7.13.3" evidence="2"/>
<evidence type="ECO:0000256" key="8">
    <source>
        <dbReference type="ARBA" id="ARBA00023012"/>
    </source>
</evidence>
<dbReference type="FunFam" id="1.10.287.130:FF:000002">
    <property type="entry name" value="Two-component osmosensing histidine kinase"/>
    <property type="match status" value="1"/>
</dbReference>
<evidence type="ECO:0000259" key="14">
    <source>
        <dbReference type="PROSITE" id="PS50109"/>
    </source>
</evidence>
<dbReference type="PANTHER" id="PTHR45339:SF5">
    <property type="entry name" value="HISTIDINE KINASE"/>
    <property type="match status" value="1"/>
</dbReference>
<keyword evidence="13" id="KW-0812">Transmembrane</keyword>
<dbReference type="InterPro" id="IPR036890">
    <property type="entry name" value="HATPase_C_sf"/>
</dbReference>
<keyword evidence="12" id="KW-0175">Coiled coil</keyword>
<dbReference type="Pfam" id="PF02518">
    <property type="entry name" value="HATPase_c"/>
    <property type="match status" value="1"/>
</dbReference>
<proteinExistence type="predicted"/>
<evidence type="ECO:0000256" key="5">
    <source>
        <dbReference type="ARBA" id="ARBA00022741"/>
    </source>
</evidence>
<dbReference type="PRINTS" id="PR00344">
    <property type="entry name" value="BCTRLSENSOR"/>
</dbReference>
<protein>
    <recommendedName>
        <fullName evidence="10">Sensory/regulatory protein RpfC</fullName>
        <ecNumber evidence="2">2.7.13.3</ecNumber>
    </recommendedName>
</protein>
<dbReference type="InterPro" id="IPR035965">
    <property type="entry name" value="PAS-like_dom_sf"/>
</dbReference>
<keyword evidence="6" id="KW-0418">Kinase</keyword>
<feature type="domain" description="PAS" evidence="16">
    <location>
        <begin position="356"/>
        <end position="429"/>
    </location>
</feature>
<dbReference type="NCBIfam" id="TIGR00229">
    <property type="entry name" value="sensory_box"/>
    <property type="match status" value="1"/>
</dbReference>
<feature type="domain" description="Response regulatory" evidence="15">
    <location>
        <begin position="749"/>
        <end position="868"/>
    </location>
</feature>
<dbReference type="InterPro" id="IPR011006">
    <property type="entry name" value="CheY-like_superfamily"/>
</dbReference>
<evidence type="ECO:0000256" key="3">
    <source>
        <dbReference type="ARBA" id="ARBA00022553"/>
    </source>
</evidence>
<dbReference type="InterPro" id="IPR013655">
    <property type="entry name" value="PAS_fold_3"/>
</dbReference>
<evidence type="ECO:0000256" key="9">
    <source>
        <dbReference type="ARBA" id="ARBA00064003"/>
    </source>
</evidence>
<dbReference type="InterPro" id="IPR003661">
    <property type="entry name" value="HisK_dim/P_dom"/>
</dbReference>
<evidence type="ECO:0000313" key="19">
    <source>
        <dbReference type="Proteomes" id="UP000461162"/>
    </source>
</evidence>
<dbReference type="InterPro" id="IPR000700">
    <property type="entry name" value="PAS-assoc_C"/>
</dbReference>
<dbReference type="Proteomes" id="UP000461162">
    <property type="component" value="Unassembled WGS sequence"/>
</dbReference>
<keyword evidence="13" id="KW-1133">Transmembrane helix</keyword>
<dbReference type="SUPFAM" id="SSF52172">
    <property type="entry name" value="CheY-like"/>
    <property type="match status" value="1"/>
</dbReference>
<dbReference type="GO" id="GO:0005524">
    <property type="term" value="F:ATP binding"/>
    <property type="evidence" value="ECO:0007669"/>
    <property type="project" value="UniProtKB-KW"/>
</dbReference>
<feature type="modified residue" description="4-aspartylphosphate" evidence="11">
    <location>
        <position position="798"/>
    </location>
</feature>
<dbReference type="Pfam" id="PF00072">
    <property type="entry name" value="Response_reg"/>
    <property type="match status" value="1"/>
</dbReference>
<dbReference type="CDD" id="cd17546">
    <property type="entry name" value="REC_hyHK_CKI1_RcsC-like"/>
    <property type="match status" value="1"/>
</dbReference>
<evidence type="ECO:0000256" key="13">
    <source>
        <dbReference type="SAM" id="Phobius"/>
    </source>
</evidence>
<keyword evidence="7" id="KW-0067">ATP-binding</keyword>
<dbReference type="InterPro" id="IPR001789">
    <property type="entry name" value="Sig_transdc_resp-reg_receiver"/>
</dbReference>
<evidence type="ECO:0000256" key="2">
    <source>
        <dbReference type="ARBA" id="ARBA00012438"/>
    </source>
</evidence>
<dbReference type="PROSITE" id="PS50113">
    <property type="entry name" value="PAC"/>
    <property type="match status" value="1"/>
</dbReference>
<keyword evidence="13" id="KW-0472">Membrane</keyword>
<dbReference type="InterPro" id="IPR003594">
    <property type="entry name" value="HATPase_dom"/>
</dbReference>